<dbReference type="AlphaFoldDB" id="A0A8S4C2N8"/>
<keyword evidence="3" id="KW-1185">Reference proteome</keyword>
<sequence>MQGTKTQWRAGEAGYCLPTRRLLCTSLRFLWRRRGPSLPFIFCSLSAFPMWREDLARREARGRRCVRCLKGRREAGGQHDDEMKGARKLNRSAVPQQTVNLHRRKQPSPDGGPF</sequence>
<accession>A0A8S4C2N8</accession>
<dbReference type="Proteomes" id="UP000677803">
    <property type="component" value="Unassembled WGS sequence"/>
</dbReference>
<name>A0A8S4C2N8_9TELE</name>
<protein>
    <submittedName>
        <fullName evidence="2">(Atlantic silverside) hypothetical protein</fullName>
    </submittedName>
</protein>
<proteinExistence type="predicted"/>
<feature type="compositionally biased region" description="Basic and acidic residues" evidence="1">
    <location>
        <begin position="74"/>
        <end position="85"/>
    </location>
</feature>
<feature type="region of interest" description="Disordered" evidence="1">
    <location>
        <begin position="74"/>
        <end position="114"/>
    </location>
</feature>
<evidence type="ECO:0000313" key="3">
    <source>
        <dbReference type="Proteomes" id="UP000677803"/>
    </source>
</evidence>
<reference evidence="2" key="1">
    <citation type="submission" date="2021-05" db="EMBL/GenBank/DDBJ databases">
        <authorList>
            <person name="Tigano A."/>
        </authorList>
    </citation>
    <scope>NUCLEOTIDE SEQUENCE</scope>
</reference>
<evidence type="ECO:0000256" key="1">
    <source>
        <dbReference type="SAM" id="MobiDB-lite"/>
    </source>
</evidence>
<dbReference type="EMBL" id="CAJRST010041110">
    <property type="protein sequence ID" value="CAG6021289.1"/>
    <property type="molecule type" value="Genomic_DNA"/>
</dbReference>
<comment type="caution">
    <text evidence="2">The sequence shown here is derived from an EMBL/GenBank/DDBJ whole genome shotgun (WGS) entry which is preliminary data.</text>
</comment>
<evidence type="ECO:0000313" key="2">
    <source>
        <dbReference type="EMBL" id="CAG6021289.1"/>
    </source>
</evidence>
<gene>
    <name evidence="2" type="ORF">MMEN_LOCUS21495</name>
</gene>
<organism evidence="2 3">
    <name type="scientific">Menidia menidia</name>
    <name type="common">Atlantic silverside</name>
    <dbReference type="NCBI Taxonomy" id="238744"/>
    <lineage>
        <taxon>Eukaryota</taxon>
        <taxon>Metazoa</taxon>
        <taxon>Chordata</taxon>
        <taxon>Craniata</taxon>
        <taxon>Vertebrata</taxon>
        <taxon>Euteleostomi</taxon>
        <taxon>Actinopterygii</taxon>
        <taxon>Neopterygii</taxon>
        <taxon>Teleostei</taxon>
        <taxon>Neoteleostei</taxon>
        <taxon>Acanthomorphata</taxon>
        <taxon>Ovalentaria</taxon>
        <taxon>Atherinomorphae</taxon>
        <taxon>Atheriniformes</taxon>
        <taxon>Atherinopsidae</taxon>
        <taxon>Menidiinae</taxon>
        <taxon>Menidia</taxon>
    </lineage>
</organism>